<evidence type="ECO:0000313" key="5">
    <source>
        <dbReference type="Proteomes" id="UP000533598"/>
    </source>
</evidence>
<dbReference type="PROSITE" id="PS50977">
    <property type="entry name" value="HTH_TETR_2"/>
    <property type="match status" value="1"/>
</dbReference>
<sequence length="189" mass="20268">MSTDVKVSEPRERLLATASELFYAEGIQAIGVDRLVKEASVTRATFYRHFPTKEDLVVAYLRGKHEEIRGGVEAAVAGQDPATALHIMLGAFAQASCGPGFRGCAFLNAAAEYPDPQAPVRVLVREHRGWFHDGLRGRLTEAGHPDPGHAATALVLLRDGIMSGGYLDQPTGIQSTVDRMVDGVLAGNC</sequence>
<dbReference type="Pfam" id="PF00440">
    <property type="entry name" value="TetR_N"/>
    <property type="match status" value="1"/>
</dbReference>
<dbReference type="GO" id="GO:0003700">
    <property type="term" value="F:DNA-binding transcription factor activity"/>
    <property type="evidence" value="ECO:0007669"/>
    <property type="project" value="TreeGrafter"/>
</dbReference>
<dbReference type="InterPro" id="IPR009057">
    <property type="entry name" value="Homeodomain-like_sf"/>
</dbReference>
<feature type="DNA-binding region" description="H-T-H motif" evidence="2">
    <location>
        <begin position="31"/>
        <end position="50"/>
    </location>
</feature>
<dbReference type="Proteomes" id="UP000533598">
    <property type="component" value="Unassembled WGS sequence"/>
</dbReference>
<keyword evidence="5" id="KW-1185">Reference proteome</keyword>
<protein>
    <submittedName>
        <fullName evidence="4">AcrR family transcriptional regulator</fullName>
    </submittedName>
</protein>
<evidence type="ECO:0000256" key="2">
    <source>
        <dbReference type="PROSITE-ProRule" id="PRU00335"/>
    </source>
</evidence>
<evidence type="ECO:0000313" key="4">
    <source>
        <dbReference type="EMBL" id="MBB4675978.1"/>
    </source>
</evidence>
<dbReference type="InterPro" id="IPR001647">
    <property type="entry name" value="HTH_TetR"/>
</dbReference>
<dbReference type="RefSeq" id="WP_185001864.1">
    <property type="nucleotide sequence ID" value="NZ_BAAAUI010000021.1"/>
</dbReference>
<proteinExistence type="predicted"/>
<dbReference type="InterPro" id="IPR050109">
    <property type="entry name" value="HTH-type_TetR-like_transc_reg"/>
</dbReference>
<feature type="domain" description="HTH tetR-type" evidence="3">
    <location>
        <begin position="8"/>
        <end position="68"/>
    </location>
</feature>
<dbReference type="SUPFAM" id="SSF48498">
    <property type="entry name" value="Tetracyclin repressor-like, C-terminal domain"/>
    <property type="match status" value="1"/>
</dbReference>
<name>A0A7W7C9V5_9PSEU</name>
<comment type="caution">
    <text evidence="4">The sequence shown here is derived from an EMBL/GenBank/DDBJ whole genome shotgun (WGS) entry which is preliminary data.</text>
</comment>
<dbReference type="PANTHER" id="PTHR30055:SF200">
    <property type="entry name" value="HTH-TYPE TRANSCRIPTIONAL REPRESSOR BDCR"/>
    <property type="match status" value="1"/>
</dbReference>
<dbReference type="SUPFAM" id="SSF46689">
    <property type="entry name" value="Homeodomain-like"/>
    <property type="match status" value="1"/>
</dbReference>
<reference evidence="4 5" key="1">
    <citation type="submission" date="2020-08" db="EMBL/GenBank/DDBJ databases">
        <title>Sequencing the genomes of 1000 actinobacteria strains.</title>
        <authorList>
            <person name="Klenk H.-P."/>
        </authorList>
    </citation>
    <scope>NUCLEOTIDE SEQUENCE [LARGE SCALE GENOMIC DNA]</scope>
    <source>
        <strain evidence="4 5">DSM 44230</strain>
    </source>
</reference>
<accession>A0A7W7C9V5</accession>
<dbReference type="Gene3D" id="1.10.357.10">
    <property type="entry name" value="Tetracycline Repressor, domain 2"/>
    <property type="match status" value="1"/>
</dbReference>
<dbReference type="InterPro" id="IPR036271">
    <property type="entry name" value="Tet_transcr_reg_TetR-rel_C_sf"/>
</dbReference>
<evidence type="ECO:0000256" key="1">
    <source>
        <dbReference type="ARBA" id="ARBA00023125"/>
    </source>
</evidence>
<keyword evidence="1 2" id="KW-0238">DNA-binding</keyword>
<dbReference type="AlphaFoldDB" id="A0A7W7C9V5"/>
<gene>
    <name evidence="4" type="ORF">HNR67_002096</name>
</gene>
<organism evidence="4 5">
    <name type="scientific">Crossiella cryophila</name>
    <dbReference type="NCBI Taxonomy" id="43355"/>
    <lineage>
        <taxon>Bacteria</taxon>
        <taxon>Bacillati</taxon>
        <taxon>Actinomycetota</taxon>
        <taxon>Actinomycetes</taxon>
        <taxon>Pseudonocardiales</taxon>
        <taxon>Pseudonocardiaceae</taxon>
        <taxon>Crossiella</taxon>
    </lineage>
</organism>
<dbReference type="PANTHER" id="PTHR30055">
    <property type="entry name" value="HTH-TYPE TRANSCRIPTIONAL REGULATOR RUTR"/>
    <property type="match status" value="1"/>
</dbReference>
<dbReference type="EMBL" id="JACHMH010000001">
    <property type="protein sequence ID" value="MBB4675978.1"/>
    <property type="molecule type" value="Genomic_DNA"/>
</dbReference>
<dbReference type="GO" id="GO:0000976">
    <property type="term" value="F:transcription cis-regulatory region binding"/>
    <property type="evidence" value="ECO:0007669"/>
    <property type="project" value="TreeGrafter"/>
</dbReference>
<evidence type="ECO:0000259" key="3">
    <source>
        <dbReference type="PROSITE" id="PS50977"/>
    </source>
</evidence>
<dbReference type="PRINTS" id="PR00455">
    <property type="entry name" value="HTHTETR"/>
</dbReference>